<gene>
    <name evidence="10" type="ORF">EV189_0708</name>
</gene>
<keyword evidence="5 7" id="KW-1133">Transmembrane helix</keyword>
<evidence type="ECO:0000256" key="3">
    <source>
        <dbReference type="ARBA" id="ARBA00022475"/>
    </source>
</evidence>
<dbReference type="PANTHER" id="PTHR43005:SF2">
    <property type="entry name" value="INTEGRAL MEMBRANE SUGAR TRANSPORT PROTEIN"/>
    <property type="match status" value="1"/>
</dbReference>
<evidence type="ECO:0000256" key="2">
    <source>
        <dbReference type="ARBA" id="ARBA00022448"/>
    </source>
</evidence>
<organism evidence="10 11">
    <name type="scientific">Motilibacter rhizosphaerae</name>
    <dbReference type="NCBI Taxonomy" id="598652"/>
    <lineage>
        <taxon>Bacteria</taxon>
        <taxon>Bacillati</taxon>
        <taxon>Actinomycetota</taxon>
        <taxon>Actinomycetes</taxon>
        <taxon>Motilibacterales</taxon>
        <taxon>Motilibacteraceae</taxon>
        <taxon>Motilibacter</taxon>
    </lineage>
</organism>
<reference evidence="10 11" key="1">
    <citation type="submission" date="2019-02" db="EMBL/GenBank/DDBJ databases">
        <title>Genomic Encyclopedia of Type Strains, Phase IV (KMG-IV): sequencing the most valuable type-strain genomes for metagenomic binning, comparative biology and taxonomic classification.</title>
        <authorList>
            <person name="Goeker M."/>
        </authorList>
    </citation>
    <scope>NUCLEOTIDE SEQUENCE [LARGE SCALE GENOMIC DNA]</scope>
    <source>
        <strain evidence="10 11">DSM 45622</strain>
    </source>
</reference>
<feature type="domain" description="ABC transmembrane type-1" evidence="9">
    <location>
        <begin position="92"/>
        <end position="304"/>
    </location>
</feature>
<evidence type="ECO:0000256" key="8">
    <source>
        <dbReference type="SAM" id="MobiDB-lite"/>
    </source>
</evidence>
<dbReference type="PANTHER" id="PTHR43005">
    <property type="entry name" value="BLR7065 PROTEIN"/>
    <property type="match status" value="1"/>
</dbReference>
<evidence type="ECO:0000256" key="4">
    <source>
        <dbReference type="ARBA" id="ARBA00022692"/>
    </source>
</evidence>
<sequence>MTVVMGRAAREARGSGSPRGGSGRARKQPLLTTLTPYLFLLVPVTLLLVFVYLPSIDLVWYGFSDYAGLGTPKWVGLANYQEVYQRPELFRAFWVSLYYMVGSVVQMVLALYLATVLSFSVRFRNLWKGIIFFPFLLNTVAIAMIFQFAFQENGTVDAVLSLVGLGSVKQQWLGNTSIVNWSMVTVSIWRYLGLNFVIFLGAIQSIPGALYEAADLDGASRWQQFRYIIFPGIKPLVALSFILSIAGSLAAFDTPYIILKGANGTQTFVIEIVQLAFVESHKVGLASALAIILLVITLIVVVGLRRLLPDEKVNLT</sequence>
<evidence type="ECO:0000256" key="5">
    <source>
        <dbReference type="ARBA" id="ARBA00022989"/>
    </source>
</evidence>
<dbReference type="Gene3D" id="1.10.3720.10">
    <property type="entry name" value="MetI-like"/>
    <property type="match status" value="1"/>
</dbReference>
<keyword evidence="6 7" id="KW-0472">Membrane</keyword>
<dbReference type="EMBL" id="SGXD01000001">
    <property type="protein sequence ID" value="RZS91466.1"/>
    <property type="molecule type" value="Genomic_DNA"/>
</dbReference>
<dbReference type="Pfam" id="PF00528">
    <property type="entry name" value="BPD_transp_1"/>
    <property type="match status" value="1"/>
</dbReference>
<feature type="transmembrane region" description="Helical" evidence="7">
    <location>
        <begin position="34"/>
        <end position="53"/>
    </location>
</feature>
<evidence type="ECO:0000313" key="10">
    <source>
        <dbReference type="EMBL" id="RZS91466.1"/>
    </source>
</evidence>
<feature type="transmembrane region" description="Helical" evidence="7">
    <location>
        <begin position="188"/>
        <end position="211"/>
    </location>
</feature>
<dbReference type="GO" id="GO:0055085">
    <property type="term" value="P:transmembrane transport"/>
    <property type="evidence" value="ECO:0007669"/>
    <property type="project" value="InterPro"/>
</dbReference>
<evidence type="ECO:0000256" key="7">
    <source>
        <dbReference type="RuleBase" id="RU363032"/>
    </source>
</evidence>
<dbReference type="CDD" id="cd06261">
    <property type="entry name" value="TM_PBP2"/>
    <property type="match status" value="1"/>
</dbReference>
<dbReference type="OrthoDB" id="34224at2"/>
<comment type="similarity">
    <text evidence="7">Belongs to the binding-protein-dependent transport system permease family.</text>
</comment>
<proteinExistence type="inferred from homology"/>
<comment type="subcellular location">
    <subcellularLocation>
        <location evidence="1 7">Cell membrane</location>
        <topology evidence="1 7">Multi-pass membrane protein</topology>
    </subcellularLocation>
</comment>
<dbReference type="AlphaFoldDB" id="A0A4Q7NW09"/>
<protein>
    <submittedName>
        <fullName evidence="10">Carbohydrate ABC transporter membrane protein 1 (CUT1 family)</fullName>
    </submittedName>
</protein>
<keyword evidence="4 7" id="KW-0812">Transmembrane</keyword>
<feature type="region of interest" description="Disordered" evidence="8">
    <location>
        <begin position="1"/>
        <end position="26"/>
    </location>
</feature>
<dbReference type="InterPro" id="IPR000515">
    <property type="entry name" value="MetI-like"/>
</dbReference>
<dbReference type="Proteomes" id="UP000293638">
    <property type="component" value="Unassembled WGS sequence"/>
</dbReference>
<feature type="transmembrane region" description="Helical" evidence="7">
    <location>
        <begin position="97"/>
        <end position="119"/>
    </location>
</feature>
<name>A0A4Q7NW09_9ACTN</name>
<evidence type="ECO:0000313" key="11">
    <source>
        <dbReference type="Proteomes" id="UP000293638"/>
    </source>
</evidence>
<feature type="transmembrane region" description="Helical" evidence="7">
    <location>
        <begin position="131"/>
        <end position="150"/>
    </location>
</feature>
<keyword evidence="3" id="KW-1003">Cell membrane</keyword>
<dbReference type="SUPFAM" id="SSF161098">
    <property type="entry name" value="MetI-like"/>
    <property type="match status" value="1"/>
</dbReference>
<feature type="transmembrane region" description="Helical" evidence="7">
    <location>
        <begin position="283"/>
        <end position="304"/>
    </location>
</feature>
<dbReference type="GO" id="GO:0005886">
    <property type="term" value="C:plasma membrane"/>
    <property type="evidence" value="ECO:0007669"/>
    <property type="project" value="UniProtKB-SubCell"/>
</dbReference>
<accession>A0A4Q7NW09</accession>
<keyword evidence="11" id="KW-1185">Reference proteome</keyword>
<dbReference type="RefSeq" id="WP_130491535.1">
    <property type="nucleotide sequence ID" value="NZ_SGXD01000001.1"/>
</dbReference>
<dbReference type="PROSITE" id="PS50928">
    <property type="entry name" value="ABC_TM1"/>
    <property type="match status" value="1"/>
</dbReference>
<evidence type="ECO:0000259" key="9">
    <source>
        <dbReference type="PROSITE" id="PS50928"/>
    </source>
</evidence>
<keyword evidence="2 7" id="KW-0813">Transport</keyword>
<comment type="caution">
    <text evidence="10">The sequence shown here is derived from an EMBL/GenBank/DDBJ whole genome shotgun (WGS) entry which is preliminary data.</text>
</comment>
<feature type="transmembrane region" description="Helical" evidence="7">
    <location>
        <begin position="232"/>
        <end position="252"/>
    </location>
</feature>
<evidence type="ECO:0000256" key="1">
    <source>
        <dbReference type="ARBA" id="ARBA00004651"/>
    </source>
</evidence>
<evidence type="ECO:0000256" key="6">
    <source>
        <dbReference type="ARBA" id="ARBA00023136"/>
    </source>
</evidence>
<dbReference type="InterPro" id="IPR035906">
    <property type="entry name" value="MetI-like_sf"/>
</dbReference>